<keyword evidence="8" id="KW-1185">Reference proteome</keyword>
<dbReference type="InterPro" id="IPR013249">
    <property type="entry name" value="RNA_pol_sigma70_r4_t2"/>
</dbReference>
<evidence type="ECO:0000259" key="5">
    <source>
        <dbReference type="Pfam" id="PF04542"/>
    </source>
</evidence>
<dbReference type="Pfam" id="PF04542">
    <property type="entry name" value="Sigma70_r2"/>
    <property type="match status" value="1"/>
</dbReference>
<evidence type="ECO:0000256" key="4">
    <source>
        <dbReference type="ARBA" id="ARBA00023163"/>
    </source>
</evidence>
<feature type="domain" description="RNA polymerase sigma factor 70 region 4 type 2" evidence="6">
    <location>
        <begin position="121"/>
        <end position="165"/>
    </location>
</feature>
<evidence type="ECO:0000256" key="3">
    <source>
        <dbReference type="ARBA" id="ARBA00023082"/>
    </source>
</evidence>
<dbReference type="NCBIfam" id="TIGR02937">
    <property type="entry name" value="sigma70-ECF"/>
    <property type="match status" value="1"/>
</dbReference>
<comment type="similarity">
    <text evidence="1">Belongs to the sigma-70 factor family. ECF subfamily.</text>
</comment>
<dbReference type="AlphaFoldDB" id="A0A1T4T923"/>
<evidence type="ECO:0000256" key="1">
    <source>
        <dbReference type="ARBA" id="ARBA00010641"/>
    </source>
</evidence>
<keyword evidence="2" id="KW-0805">Transcription regulation</keyword>
<accession>A0A1T4T923</accession>
<dbReference type="PANTHER" id="PTHR43133:SF46">
    <property type="entry name" value="RNA POLYMERASE SIGMA-70 FACTOR ECF SUBFAMILY"/>
    <property type="match status" value="1"/>
</dbReference>
<dbReference type="GO" id="GO:0016987">
    <property type="term" value="F:sigma factor activity"/>
    <property type="evidence" value="ECO:0007669"/>
    <property type="project" value="UniProtKB-KW"/>
</dbReference>
<evidence type="ECO:0000313" key="8">
    <source>
        <dbReference type="Proteomes" id="UP000190367"/>
    </source>
</evidence>
<dbReference type="Gene3D" id="1.10.10.10">
    <property type="entry name" value="Winged helix-like DNA-binding domain superfamily/Winged helix DNA-binding domain"/>
    <property type="match status" value="1"/>
</dbReference>
<dbReference type="GO" id="GO:0003677">
    <property type="term" value="F:DNA binding"/>
    <property type="evidence" value="ECO:0007669"/>
    <property type="project" value="InterPro"/>
</dbReference>
<dbReference type="GO" id="GO:0006352">
    <property type="term" value="P:DNA-templated transcription initiation"/>
    <property type="evidence" value="ECO:0007669"/>
    <property type="project" value="InterPro"/>
</dbReference>
<dbReference type="InterPro" id="IPR013325">
    <property type="entry name" value="RNA_pol_sigma_r2"/>
</dbReference>
<dbReference type="InterPro" id="IPR013324">
    <property type="entry name" value="RNA_pol_sigma_r3/r4-like"/>
</dbReference>
<reference evidence="8" key="1">
    <citation type="submission" date="2017-02" db="EMBL/GenBank/DDBJ databases">
        <authorList>
            <person name="Varghese N."/>
            <person name="Submissions S."/>
        </authorList>
    </citation>
    <scope>NUCLEOTIDE SEQUENCE [LARGE SCALE GENOMIC DNA]</scope>
    <source>
        <strain evidence="8">DSM 22224</strain>
    </source>
</reference>
<gene>
    <name evidence="7" type="ORF">SAMN04488128_104168</name>
</gene>
<dbReference type="PANTHER" id="PTHR43133">
    <property type="entry name" value="RNA POLYMERASE ECF-TYPE SIGMA FACTO"/>
    <property type="match status" value="1"/>
</dbReference>
<evidence type="ECO:0000313" key="7">
    <source>
        <dbReference type="EMBL" id="SKA36779.1"/>
    </source>
</evidence>
<keyword evidence="3" id="KW-0731">Sigma factor</keyword>
<organism evidence="7 8">
    <name type="scientific">Chitinophaga eiseniae</name>
    <dbReference type="NCBI Taxonomy" id="634771"/>
    <lineage>
        <taxon>Bacteria</taxon>
        <taxon>Pseudomonadati</taxon>
        <taxon>Bacteroidota</taxon>
        <taxon>Chitinophagia</taxon>
        <taxon>Chitinophagales</taxon>
        <taxon>Chitinophagaceae</taxon>
        <taxon>Chitinophaga</taxon>
    </lineage>
</organism>
<feature type="domain" description="RNA polymerase sigma-70 region 2" evidence="5">
    <location>
        <begin position="24"/>
        <end position="91"/>
    </location>
</feature>
<dbReference type="InterPro" id="IPR014284">
    <property type="entry name" value="RNA_pol_sigma-70_dom"/>
</dbReference>
<keyword evidence="4" id="KW-0804">Transcription</keyword>
<name>A0A1T4T923_9BACT</name>
<evidence type="ECO:0000259" key="6">
    <source>
        <dbReference type="Pfam" id="PF08281"/>
    </source>
</evidence>
<proteinExistence type="inferred from homology"/>
<dbReference type="InterPro" id="IPR036388">
    <property type="entry name" value="WH-like_DNA-bd_sf"/>
</dbReference>
<dbReference type="InterPro" id="IPR039425">
    <property type="entry name" value="RNA_pol_sigma-70-like"/>
</dbReference>
<dbReference type="SUPFAM" id="SSF88659">
    <property type="entry name" value="Sigma3 and sigma4 domains of RNA polymerase sigma factors"/>
    <property type="match status" value="1"/>
</dbReference>
<dbReference type="InterPro" id="IPR007627">
    <property type="entry name" value="RNA_pol_sigma70_r2"/>
</dbReference>
<dbReference type="Gene3D" id="1.10.1740.10">
    <property type="match status" value="1"/>
</dbReference>
<dbReference type="STRING" id="634771.SAMN04488128_104168"/>
<dbReference type="EMBL" id="FUWZ01000004">
    <property type="protein sequence ID" value="SKA36779.1"/>
    <property type="molecule type" value="Genomic_DNA"/>
</dbReference>
<dbReference type="SUPFAM" id="SSF88946">
    <property type="entry name" value="Sigma2 domain of RNA polymerase sigma factors"/>
    <property type="match status" value="1"/>
</dbReference>
<dbReference type="Proteomes" id="UP000190367">
    <property type="component" value="Unassembled WGS sequence"/>
</dbReference>
<evidence type="ECO:0000256" key="2">
    <source>
        <dbReference type="ARBA" id="ARBA00023015"/>
    </source>
</evidence>
<sequence length="197" mass="22200">MASNSASEMTTLLNKAELSAFDSIYSQYHQAVFKNICKLVLQPEVAEDILQEVFMALWNNRHKLELTHDVARWLFVVSYNKSIQHLKNAAREKTVLAAHPQQAISTEDDNFALLKDLQLHLISDAIEQLSPRKKMIFRLCRLEGKSLQEAASILGISHHTAKEYLKASSAFIKTYIAAQQATVPVAGLLLLSAYLQY</sequence>
<dbReference type="Pfam" id="PF08281">
    <property type="entry name" value="Sigma70_r4_2"/>
    <property type="match status" value="1"/>
</dbReference>
<protein>
    <submittedName>
        <fullName evidence="7">RNA polymerase sigma-70 factor, ECF subfamily</fullName>
    </submittedName>
</protein>